<evidence type="ECO:0000313" key="2">
    <source>
        <dbReference type="Proteomes" id="UP000016932"/>
    </source>
</evidence>
<gene>
    <name evidence="1" type="ORF">MYCFIDRAFT_174681</name>
</gene>
<dbReference type="HOGENOM" id="CLU_1300190_0_0_1"/>
<protein>
    <submittedName>
        <fullName evidence="1">Uncharacterized protein</fullName>
    </submittedName>
</protein>
<accession>M3AF27</accession>
<evidence type="ECO:0000313" key="1">
    <source>
        <dbReference type="EMBL" id="EME83206.1"/>
    </source>
</evidence>
<dbReference type="KEGG" id="pfj:MYCFIDRAFT_174681"/>
<dbReference type="GeneID" id="19333232"/>
<dbReference type="RefSeq" id="XP_007926503.1">
    <property type="nucleotide sequence ID" value="XM_007928312.1"/>
</dbReference>
<sequence length="212" mass="24028">MQGRLDIRIRGSSAPLRPARRISTHVHHRFLKSSILVLTSLHTLLEIFQGLIYILKDKDMISTYIPPSHAYHSHSNILPSYDQVRGLRVYIHTSIFIDEKFPHPKLGGSSAVIKSEDFNYTRMQKHDRWKNPRSESSQCDLGLTWESSQGSLSRISAVVRRSFIAFQAFQSDICVYIGSSYGRISMHSALSTFTGFATRGTEHNMRGSGTTK</sequence>
<dbReference type="EMBL" id="KB446558">
    <property type="protein sequence ID" value="EME83206.1"/>
    <property type="molecule type" value="Genomic_DNA"/>
</dbReference>
<dbReference type="VEuPathDB" id="FungiDB:MYCFIDRAFT_174681"/>
<keyword evidence="2" id="KW-1185">Reference proteome</keyword>
<dbReference type="AlphaFoldDB" id="M3AF27"/>
<reference evidence="1 2" key="1">
    <citation type="journal article" date="2012" name="PLoS Pathog.">
        <title>Diverse lifestyles and strategies of plant pathogenesis encoded in the genomes of eighteen Dothideomycetes fungi.</title>
        <authorList>
            <person name="Ohm R.A."/>
            <person name="Feau N."/>
            <person name="Henrissat B."/>
            <person name="Schoch C.L."/>
            <person name="Horwitz B.A."/>
            <person name="Barry K.W."/>
            <person name="Condon B.J."/>
            <person name="Copeland A.C."/>
            <person name="Dhillon B."/>
            <person name="Glaser F."/>
            <person name="Hesse C.N."/>
            <person name="Kosti I."/>
            <person name="LaButti K."/>
            <person name="Lindquist E.A."/>
            <person name="Lucas S."/>
            <person name="Salamov A.A."/>
            <person name="Bradshaw R.E."/>
            <person name="Ciuffetti L."/>
            <person name="Hamelin R.C."/>
            <person name="Kema G.H.J."/>
            <person name="Lawrence C."/>
            <person name="Scott J.A."/>
            <person name="Spatafora J.W."/>
            <person name="Turgeon B.G."/>
            <person name="de Wit P.J.G.M."/>
            <person name="Zhong S."/>
            <person name="Goodwin S.B."/>
            <person name="Grigoriev I.V."/>
        </authorList>
    </citation>
    <scope>NUCLEOTIDE SEQUENCE [LARGE SCALE GENOMIC DNA]</scope>
    <source>
        <strain evidence="1 2">CIRAD86</strain>
    </source>
</reference>
<name>M3AF27_PSEFD</name>
<dbReference type="Proteomes" id="UP000016932">
    <property type="component" value="Unassembled WGS sequence"/>
</dbReference>
<proteinExistence type="predicted"/>
<organism evidence="1 2">
    <name type="scientific">Pseudocercospora fijiensis (strain CIRAD86)</name>
    <name type="common">Black leaf streak disease fungus</name>
    <name type="synonym">Mycosphaerella fijiensis</name>
    <dbReference type="NCBI Taxonomy" id="383855"/>
    <lineage>
        <taxon>Eukaryota</taxon>
        <taxon>Fungi</taxon>
        <taxon>Dikarya</taxon>
        <taxon>Ascomycota</taxon>
        <taxon>Pezizomycotina</taxon>
        <taxon>Dothideomycetes</taxon>
        <taxon>Dothideomycetidae</taxon>
        <taxon>Mycosphaerellales</taxon>
        <taxon>Mycosphaerellaceae</taxon>
        <taxon>Pseudocercospora</taxon>
    </lineage>
</organism>